<evidence type="ECO:0000313" key="7">
    <source>
        <dbReference type="Proteomes" id="UP001611383"/>
    </source>
</evidence>
<protein>
    <submittedName>
        <fullName evidence="6">Carotenoid oxygenase family protein</fullName>
    </submittedName>
</protein>
<keyword evidence="7" id="KW-1185">Reference proteome</keyword>
<dbReference type="PANTHER" id="PTHR10543">
    <property type="entry name" value="BETA-CAROTENE DIOXYGENASE"/>
    <property type="match status" value="1"/>
</dbReference>
<reference evidence="6 7" key="1">
    <citation type="submission" date="2019-08" db="EMBL/GenBank/DDBJ databases">
        <title>Archangium and Cystobacter genomes.</title>
        <authorList>
            <person name="Chen I.-C.K."/>
            <person name="Wielgoss S."/>
        </authorList>
    </citation>
    <scope>NUCLEOTIDE SEQUENCE [LARGE SCALE GENOMIC DNA]</scope>
    <source>
        <strain evidence="6 7">Cbm 6</strain>
    </source>
</reference>
<dbReference type="PANTHER" id="PTHR10543:SF89">
    <property type="entry name" value="CAROTENOID 9,10(9',10')-CLEAVAGE DIOXYGENASE 1"/>
    <property type="match status" value="1"/>
</dbReference>
<keyword evidence="4" id="KW-0560">Oxidoreductase</keyword>
<sequence length="446" mass="48529">MTTHAPFLTGPFTPVPDEITATHLRVRGSLPPELNGQLVRNGHNPMPGVVPIHWFKGSGMLHGIRLQEGRAEAYRNRWVRTPALQGAPYMTEHGPDYTAHSAGTHAISHAGRILALNEAGLPFQVTPELDTVGVFDFAGKLTTPMTAHPKIDPRTGELHFFGYGPFPPYLTYYVASPQGDIIRAEVVPGAGPSLMHDFAITQRHIVWFDMPVVFDMNDTSGMPYTWNDNYPARIGIMSRASGAVRWFEVDPLYVLHVTNAYDDAEGRVILDAPAFDRAGWVRSTAWWAGRADRGPSLLNGASHRRWTIDPQKGVIGTQTVDDLIVEFPTVSPAVVGQPFRYGYALALPGGERGPWAMAKHDLTTGARQLRTFNPGQLPSEGVFVPAAGATREDAGYILTVVSNADQSPAELLVLDATHIAGEPVAVVELPRHVPGGVHGSWMPTEA</sequence>
<comment type="similarity">
    <text evidence="2">Belongs to the carotenoid oxygenase family.</text>
</comment>
<keyword evidence="3" id="KW-0479">Metal-binding</keyword>
<evidence type="ECO:0000256" key="3">
    <source>
        <dbReference type="ARBA" id="ARBA00022723"/>
    </source>
</evidence>
<proteinExistence type="inferred from homology"/>
<organism evidence="6 7">
    <name type="scientific">Archangium minus</name>
    <dbReference type="NCBI Taxonomy" id="83450"/>
    <lineage>
        <taxon>Bacteria</taxon>
        <taxon>Pseudomonadati</taxon>
        <taxon>Myxococcota</taxon>
        <taxon>Myxococcia</taxon>
        <taxon>Myxococcales</taxon>
        <taxon>Cystobacterineae</taxon>
        <taxon>Archangiaceae</taxon>
        <taxon>Archangium</taxon>
    </lineage>
</organism>
<keyword evidence="5" id="KW-0408">Iron</keyword>
<evidence type="ECO:0000256" key="1">
    <source>
        <dbReference type="ARBA" id="ARBA00001954"/>
    </source>
</evidence>
<dbReference type="Pfam" id="PF03055">
    <property type="entry name" value="RPE65"/>
    <property type="match status" value="1"/>
</dbReference>
<dbReference type="Proteomes" id="UP001611383">
    <property type="component" value="Chromosome"/>
</dbReference>
<dbReference type="InterPro" id="IPR004294">
    <property type="entry name" value="Carotenoid_Oase"/>
</dbReference>
<dbReference type="RefSeq" id="WP_395812236.1">
    <property type="nucleotide sequence ID" value="NZ_CP043494.1"/>
</dbReference>
<accession>A0ABY9X959</accession>
<dbReference type="EMBL" id="CP043494">
    <property type="protein sequence ID" value="WNG51936.1"/>
    <property type="molecule type" value="Genomic_DNA"/>
</dbReference>
<comment type="cofactor">
    <cofactor evidence="1">
        <name>Fe(2+)</name>
        <dbReference type="ChEBI" id="CHEBI:29033"/>
    </cofactor>
</comment>
<gene>
    <name evidence="6" type="ORF">F0U60_53390</name>
</gene>
<evidence type="ECO:0000256" key="5">
    <source>
        <dbReference type="ARBA" id="ARBA00023004"/>
    </source>
</evidence>
<evidence type="ECO:0000256" key="4">
    <source>
        <dbReference type="ARBA" id="ARBA00023002"/>
    </source>
</evidence>
<evidence type="ECO:0000313" key="6">
    <source>
        <dbReference type="EMBL" id="WNG51936.1"/>
    </source>
</evidence>
<name>A0ABY9X959_9BACT</name>
<evidence type="ECO:0000256" key="2">
    <source>
        <dbReference type="ARBA" id="ARBA00006787"/>
    </source>
</evidence>